<keyword evidence="4 7" id="KW-0472">Membrane</keyword>
<keyword evidence="8" id="KW-0732">Signal</keyword>
<keyword evidence="3" id="KW-0808">Transferase</keyword>
<evidence type="ECO:0000256" key="6">
    <source>
        <dbReference type="SAM" id="MobiDB-lite"/>
    </source>
</evidence>
<evidence type="ECO:0000256" key="3">
    <source>
        <dbReference type="ARBA" id="ARBA00022679"/>
    </source>
</evidence>
<proteinExistence type="predicted"/>
<feature type="transmembrane region" description="Helical" evidence="7">
    <location>
        <begin position="71"/>
        <end position="99"/>
    </location>
</feature>
<evidence type="ECO:0000256" key="4">
    <source>
        <dbReference type="ARBA" id="ARBA00023136"/>
    </source>
</evidence>
<reference evidence="9" key="1">
    <citation type="submission" date="2020-07" db="EMBL/GenBank/DDBJ databases">
        <title>Genome sequence and genetic diversity analysis of an under-domesticated orphan crop, white fonio (Digitaria exilis).</title>
        <authorList>
            <person name="Bennetzen J.L."/>
            <person name="Chen S."/>
            <person name="Ma X."/>
            <person name="Wang X."/>
            <person name="Yssel A.E.J."/>
            <person name="Chaluvadi S.R."/>
            <person name="Johnson M."/>
            <person name="Gangashetty P."/>
            <person name="Hamidou F."/>
            <person name="Sanogo M.D."/>
            <person name="Zwaenepoel A."/>
            <person name="Wallace J."/>
            <person name="Van De Peer Y."/>
            <person name="Van Deynze A."/>
        </authorList>
    </citation>
    <scope>NUCLEOTIDE SEQUENCE</scope>
    <source>
        <tissue evidence="9">Leaves</tissue>
    </source>
</reference>
<evidence type="ECO:0000256" key="5">
    <source>
        <dbReference type="ARBA" id="ARBA00023180"/>
    </source>
</evidence>
<keyword evidence="10" id="KW-1185">Reference proteome</keyword>
<dbReference type="Pfam" id="PF02485">
    <property type="entry name" value="Branch"/>
    <property type="match status" value="2"/>
</dbReference>
<dbReference type="GO" id="GO:0016757">
    <property type="term" value="F:glycosyltransferase activity"/>
    <property type="evidence" value="ECO:0007669"/>
    <property type="project" value="UniProtKB-KW"/>
</dbReference>
<dbReference type="OrthoDB" id="191334at2759"/>
<keyword evidence="2" id="KW-0328">Glycosyltransferase</keyword>
<feature type="signal peptide" evidence="8">
    <location>
        <begin position="1"/>
        <end position="34"/>
    </location>
</feature>
<keyword evidence="5" id="KW-0325">Glycoprotein</keyword>
<dbReference type="EMBL" id="JACEFO010002617">
    <property type="protein sequence ID" value="KAF8654051.1"/>
    <property type="molecule type" value="Genomic_DNA"/>
</dbReference>
<gene>
    <name evidence="9" type="ORF">HU200_062197</name>
</gene>
<dbReference type="InterPro" id="IPR044174">
    <property type="entry name" value="BC10-like"/>
</dbReference>
<comment type="caution">
    <text evidence="9">The sequence shown here is derived from an EMBL/GenBank/DDBJ whole genome shotgun (WGS) entry which is preliminary data.</text>
</comment>
<dbReference type="InterPro" id="IPR003406">
    <property type="entry name" value="Glyco_trans_14"/>
</dbReference>
<keyword evidence="7" id="KW-0812">Transmembrane</keyword>
<name>A0A835A795_9POAL</name>
<dbReference type="PANTHER" id="PTHR31042">
    <property type="entry name" value="CORE-2/I-BRANCHING BETA-1,6-N-ACETYLGLUCOSAMINYLTRANSFERASE FAMILY PROTEIN-RELATED"/>
    <property type="match status" value="1"/>
</dbReference>
<dbReference type="GO" id="GO:0016020">
    <property type="term" value="C:membrane"/>
    <property type="evidence" value="ECO:0007669"/>
    <property type="project" value="UniProtKB-SubCell"/>
</dbReference>
<organism evidence="9 10">
    <name type="scientific">Digitaria exilis</name>
    <dbReference type="NCBI Taxonomy" id="1010633"/>
    <lineage>
        <taxon>Eukaryota</taxon>
        <taxon>Viridiplantae</taxon>
        <taxon>Streptophyta</taxon>
        <taxon>Embryophyta</taxon>
        <taxon>Tracheophyta</taxon>
        <taxon>Spermatophyta</taxon>
        <taxon>Magnoliopsida</taxon>
        <taxon>Liliopsida</taxon>
        <taxon>Poales</taxon>
        <taxon>Poaceae</taxon>
        <taxon>PACMAD clade</taxon>
        <taxon>Panicoideae</taxon>
        <taxon>Panicodae</taxon>
        <taxon>Paniceae</taxon>
        <taxon>Anthephorinae</taxon>
        <taxon>Digitaria</taxon>
    </lineage>
</organism>
<accession>A0A835A795</accession>
<keyword evidence="7" id="KW-1133">Transmembrane helix</keyword>
<feature type="chain" id="PRO_5032445102" evidence="8">
    <location>
        <begin position="35"/>
        <end position="404"/>
    </location>
</feature>
<dbReference type="Proteomes" id="UP000636709">
    <property type="component" value="Unassembled WGS sequence"/>
</dbReference>
<evidence type="ECO:0000256" key="2">
    <source>
        <dbReference type="ARBA" id="ARBA00022676"/>
    </source>
</evidence>
<evidence type="ECO:0000256" key="7">
    <source>
        <dbReference type="SAM" id="Phobius"/>
    </source>
</evidence>
<feature type="region of interest" description="Disordered" evidence="6">
    <location>
        <begin position="184"/>
        <end position="210"/>
    </location>
</feature>
<sequence length="404" mass="44905">MVDRHLHRARPFLDLSVWFLALCCLIDLIGRAGTGSERVAAPGEAVPEMRRRPQPQAVAVASRWAPLPREYWWSFGLLIKAVVALAILMAGVLTGLAACANNVSPRYYYYSSLQVATDHRNNNNATTCGGGGGNKLPLGGLEFRGFVDPGPPWGHSMSDPELFWRASMAPRMEWRSCSSRAGRCRSRHCGSASSEATRGSTLRGPPPPLIPSREVSWGSIMLADAEKRLLANALLDWSNQRFVLVSESCSYNIDVPQCAGRYNPRMAPHVLQDQWRKGSEWFELSRDPAVDVVADQRYHALFRRHCTPSCYPEEHYIPTYLHLWHAARNANRTLTWVDWSRGGPHPARFGRSATTAALLAAIRNNGTTCLYNGRPTTVCYLFARKFAPSALGPLLNLSTTILDF</sequence>
<protein>
    <submittedName>
        <fullName evidence="9">Uncharacterized protein</fullName>
    </submittedName>
</protein>
<dbReference type="PANTHER" id="PTHR31042:SF25">
    <property type="entry name" value="OS04G0272400 PROTEIN"/>
    <property type="match status" value="1"/>
</dbReference>
<evidence type="ECO:0000313" key="9">
    <source>
        <dbReference type="EMBL" id="KAF8654051.1"/>
    </source>
</evidence>
<evidence type="ECO:0000256" key="8">
    <source>
        <dbReference type="SAM" id="SignalP"/>
    </source>
</evidence>
<comment type="subcellular location">
    <subcellularLocation>
        <location evidence="1">Membrane</location>
        <topology evidence="1">Single-pass type II membrane protein</topology>
    </subcellularLocation>
</comment>
<dbReference type="AlphaFoldDB" id="A0A835A795"/>
<evidence type="ECO:0000256" key="1">
    <source>
        <dbReference type="ARBA" id="ARBA00004606"/>
    </source>
</evidence>
<evidence type="ECO:0000313" key="10">
    <source>
        <dbReference type="Proteomes" id="UP000636709"/>
    </source>
</evidence>